<protein>
    <submittedName>
        <fullName evidence="1">Uncharacterized protein</fullName>
    </submittedName>
</protein>
<name>A0ABD5YYT6_9EURY</name>
<keyword evidence="2" id="KW-1185">Reference proteome</keyword>
<reference evidence="1 2" key="1">
    <citation type="journal article" date="2019" name="Int. J. Syst. Evol. Microbiol.">
        <title>The Global Catalogue of Microorganisms (GCM) 10K type strain sequencing project: providing services to taxonomists for standard genome sequencing and annotation.</title>
        <authorList>
            <consortium name="The Broad Institute Genomics Platform"/>
            <consortium name="The Broad Institute Genome Sequencing Center for Infectious Disease"/>
            <person name="Wu L."/>
            <person name="Ma J."/>
        </authorList>
    </citation>
    <scope>NUCLEOTIDE SEQUENCE [LARGE SCALE GENOMIC DNA]</scope>
    <source>
        <strain evidence="1 2">RDMS1</strain>
    </source>
</reference>
<dbReference type="Proteomes" id="UP001596417">
    <property type="component" value="Unassembled WGS sequence"/>
</dbReference>
<sequence>MYWTSKDHLLFEELTISAIVERREYSSQDRWVVVIEKTYSQCTKRFD</sequence>
<organism evidence="1 2">
    <name type="scientific">Halocatena marina</name>
    <dbReference type="NCBI Taxonomy" id="2934937"/>
    <lineage>
        <taxon>Archaea</taxon>
        <taxon>Methanobacteriati</taxon>
        <taxon>Methanobacteriota</taxon>
        <taxon>Stenosarchaea group</taxon>
        <taxon>Halobacteria</taxon>
        <taxon>Halobacteriales</taxon>
        <taxon>Natronomonadaceae</taxon>
        <taxon>Halocatena</taxon>
    </lineage>
</organism>
<dbReference type="EMBL" id="JBHTAX010000005">
    <property type="protein sequence ID" value="MFC7192796.1"/>
    <property type="molecule type" value="Genomic_DNA"/>
</dbReference>
<proteinExistence type="predicted"/>
<dbReference type="AlphaFoldDB" id="A0ABD5YYT6"/>
<evidence type="ECO:0000313" key="2">
    <source>
        <dbReference type="Proteomes" id="UP001596417"/>
    </source>
</evidence>
<evidence type="ECO:0000313" key="1">
    <source>
        <dbReference type="EMBL" id="MFC7192796.1"/>
    </source>
</evidence>
<gene>
    <name evidence="1" type="ORF">ACFQL7_25295</name>
</gene>
<accession>A0ABD5YYT6</accession>
<comment type="caution">
    <text evidence="1">The sequence shown here is derived from an EMBL/GenBank/DDBJ whole genome shotgun (WGS) entry which is preliminary data.</text>
</comment>